<name>A0A0B8QJ28_9VIBR</name>
<reference evidence="1 2" key="1">
    <citation type="submission" date="2015-01" db="EMBL/GenBank/DDBJ databases">
        <title>Vibrio sp. C94 JCM 19241 whole genome shotgun sequence.</title>
        <authorList>
            <person name="Sawabe T."/>
            <person name="Meirelles P."/>
            <person name="Feng G."/>
            <person name="Sayaka M."/>
            <person name="Hattori M."/>
            <person name="Ohkuma M."/>
        </authorList>
    </citation>
    <scope>NUCLEOTIDE SEQUENCE [LARGE SCALE GENOMIC DNA]</scope>
    <source>
        <strain evidence="2">JCM 19241</strain>
    </source>
</reference>
<reference evidence="1 2" key="2">
    <citation type="submission" date="2015-01" db="EMBL/GenBank/DDBJ databases">
        <authorList>
            <consortium name="NBRP consortium"/>
            <person name="Sawabe T."/>
            <person name="Meirelles P."/>
            <person name="Feng G."/>
            <person name="Sayaka M."/>
            <person name="Hattori M."/>
            <person name="Ohkuma M."/>
        </authorList>
    </citation>
    <scope>NUCLEOTIDE SEQUENCE [LARGE SCALE GENOMIC DNA]</scope>
    <source>
        <strain evidence="2">JCM 19241</strain>
    </source>
</reference>
<evidence type="ECO:0000313" key="1">
    <source>
        <dbReference type="EMBL" id="GAM78581.1"/>
    </source>
</evidence>
<evidence type="ECO:0000313" key="2">
    <source>
        <dbReference type="Proteomes" id="UP000031666"/>
    </source>
</evidence>
<protein>
    <submittedName>
        <fullName evidence="1">Uncharacterized protein</fullName>
    </submittedName>
</protein>
<gene>
    <name evidence="1" type="ORF">JCM19241_1986</name>
</gene>
<dbReference type="STRING" id="1481914.JCM19241_1986"/>
<sequence>MIQVAAFLAGQLTLELKNDKEEASPLSLERDLQDIIGQHQGKRL</sequence>
<accession>A0A0B8QJ28</accession>
<dbReference type="AlphaFoldDB" id="A0A0B8QJ28"/>
<organism evidence="1 2">
    <name type="scientific">Vibrio ishigakensis</name>
    <dbReference type="NCBI Taxonomy" id="1481914"/>
    <lineage>
        <taxon>Bacteria</taxon>
        <taxon>Pseudomonadati</taxon>
        <taxon>Pseudomonadota</taxon>
        <taxon>Gammaproteobacteria</taxon>
        <taxon>Vibrionales</taxon>
        <taxon>Vibrionaceae</taxon>
        <taxon>Vibrio</taxon>
    </lineage>
</organism>
<dbReference type="EMBL" id="BBSC01000015">
    <property type="protein sequence ID" value="GAM78581.1"/>
    <property type="molecule type" value="Genomic_DNA"/>
</dbReference>
<comment type="caution">
    <text evidence="1">The sequence shown here is derived from an EMBL/GenBank/DDBJ whole genome shotgun (WGS) entry which is preliminary data.</text>
</comment>
<proteinExistence type="predicted"/>
<dbReference type="Proteomes" id="UP000031666">
    <property type="component" value="Unassembled WGS sequence"/>
</dbReference>